<keyword evidence="2" id="KW-0732">Signal</keyword>
<sequence length="767" mass="80938">MRARVTLTPRPSPAPALLAAAAALLSGCTGCETGRDVPAGAAAPSASAAAEAPPPAREVVHLVDELPGCDLEHRGLLFDTGAGAFVGRFAWQGFVPAGIQPVEHNGATWARISERRIKLTFVLPSASPIFVSARAVGLASRYATVSLDDQPLGTLRFQRDQIRIPSTPTTTLPADPGLHTLTIRFSGRLRAGESFADVDWIRVGIPDDDPSTYGPPTLRDVVAPAAALSGVPHRSIALRAPGAVRCAFRPSRVTRLRTSVGVMGATEGDAEIRVLRDGHEPLVLHRAHVEGGDKATWTDLDLPLAQFAGSLITLELRAETAARGGLVLFGDPVLAGAPEPPPSVPPARAVVIVALNGVERPDLPPWSGRPEPNLATLSELASSATTFDHHRAPSTVVSAVAASLLTGLPPPAHTVTDAGARLPARMTTLGAIASDSSVRTGFFTGVPSTFRAFGFGPGWSRVLEHPPTSGDPATTPIDAATSWISETVRQDAGARLLAFVHARGGHPPWEVRPKELNALKPAEYAGPIEPRRAGQILAKLRNRRRSVLSPDDRDRIRDLSNIALAGQDRAIGNLIGTLKAAGLWDETLFIVTGDLSSGRSDGALYAEGLDLQEPFLALPLYVHFPGDLYAGQRVAAPTEIIDVARTAVAALGLSFARKPLGKDLAAVASGLEGVERDPQVAALGDRYSTRWGNLVLSGRLGVPPFLCDLDVDPTCAFNRRDVMPLAAMALFRRTVALDLSVRAPSEQREPATIDTETAAVLNVWGAH</sequence>
<gene>
    <name evidence="4" type="ORF">SOCEGT47_075320</name>
</gene>
<dbReference type="SUPFAM" id="SSF53649">
    <property type="entry name" value="Alkaline phosphatase-like"/>
    <property type="match status" value="1"/>
</dbReference>
<feature type="chain" id="PRO_5020271174" description="Sulfatase N-terminal domain-containing protein" evidence="2">
    <location>
        <begin position="17"/>
        <end position="767"/>
    </location>
</feature>
<feature type="domain" description="Sulfatase N-terminal" evidence="3">
    <location>
        <begin position="367"/>
        <end position="652"/>
    </location>
</feature>
<evidence type="ECO:0000256" key="1">
    <source>
        <dbReference type="ARBA" id="ARBA00008779"/>
    </source>
</evidence>
<dbReference type="AlphaFoldDB" id="A0A4P2QBA0"/>
<comment type="similarity">
    <text evidence="1">Belongs to the sulfatase family.</text>
</comment>
<dbReference type="OrthoDB" id="5484602at2"/>
<dbReference type="GO" id="GO:0004065">
    <property type="term" value="F:arylsulfatase activity"/>
    <property type="evidence" value="ECO:0007669"/>
    <property type="project" value="TreeGrafter"/>
</dbReference>
<evidence type="ECO:0000313" key="5">
    <source>
        <dbReference type="Proteomes" id="UP000295781"/>
    </source>
</evidence>
<name>A0A4P2QBA0_SORCE</name>
<proteinExistence type="inferred from homology"/>
<dbReference type="EMBL" id="CP012670">
    <property type="protein sequence ID" value="AUX26960.1"/>
    <property type="molecule type" value="Genomic_DNA"/>
</dbReference>
<dbReference type="PANTHER" id="PTHR42693:SF33">
    <property type="entry name" value="ARYLSULFATASE"/>
    <property type="match status" value="1"/>
</dbReference>
<organism evidence="4 5">
    <name type="scientific">Sorangium cellulosum</name>
    <name type="common">Polyangium cellulosum</name>
    <dbReference type="NCBI Taxonomy" id="56"/>
    <lineage>
        <taxon>Bacteria</taxon>
        <taxon>Pseudomonadati</taxon>
        <taxon>Myxococcota</taxon>
        <taxon>Polyangia</taxon>
        <taxon>Polyangiales</taxon>
        <taxon>Polyangiaceae</taxon>
        <taxon>Sorangium</taxon>
    </lineage>
</organism>
<dbReference type="InterPro" id="IPR017850">
    <property type="entry name" value="Alkaline_phosphatase_core_sf"/>
</dbReference>
<dbReference type="Pfam" id="PF00884">
    <property type="entry name" value="Sulfatase"/>
    <property type="match status" value="1"/>
</dbReference>
<dbReference type="Proteomes" id="UP000295781">
    <property type="component" value="Chromosome"/>
</dbReference>
<protein>
    <recommendedName>
        <fullName evidence="3">Sulfatase N-terminal domain-containing protein</fullName>
    </recommendedName>
</protein>
<evidence type="ECO:0000259" key="3">
    <source>
        <dbReference type="Pfam" id="PF00884"/>
    </source>
</evidence>
<reference evidence="4 5" key="1">
    <citation type="submission" date="2015-09" db="EMBL/GenBank/DDBJ databases">
        <title>Sorangium comparison.</title>
        <authorList>
            <person name="Zaburannyi N."/>
            <person name="Bunk B."/>
            <person name="Overmann J."/>
            <person name="Mueller R."/>
        </authorList>
    </citation>
    <scope>NUCLEOTIDE SEQUENCE [LARGE SCALE GENOMIC DNA]</scope>
    <source>
        <strain evidence="4 5">So ceGT47</strain>
    </source>
</reference>
<evidence type="ECO:0000313" key="4">
    <source>
        <dbReference type="EMBL" id="AUX26960.1"/>
    </source>
</evidence>
<dbReference type="InterPro" id="IPR050738">
    <property type="entry name" value="Sulfatase"/>
</dbReference>
<accession>A0A4P2QBA0</accession>
<dbReference type="InterPro" id="IPR000917">
    <property type="entry name" value="Sulfatase_N"/>
</dbReference>
<dbReference type="PANTHER" id="PTHR42693">
    <property type="entry name" value="ARYLSULFATASE FAMILY MEMBER"/>
    <property type="match status" value="1"/>
</dbReference>
<evidence type="ECO:0000256" key="2">
    <source>
        <dbReference type="SAM" id="SignalP"/>
    </source>
</evidence>
<feature type="signal peptide" evidence="2">
    <location>
        <begin position="1"/>
        <end position="16"/>
    </location>
</feature>
<dbReference type="PROSITE" id="PS51257">
    <property type="entry name" value="PROKAR_LIPOPROTEIN"/>
    <property type="match status" value="1"/>
</dbReference>
<dbReference type="RefSeq" id="WP_129354919.1">
    <property type="nucleotide sequence ID" value="NZ_CP012670.1"/>
</dbReference>
<dbReference type="Gene3D" id="3.40.720.10">
    <property type="entry name" value="Alkaline Phosphatase, subunit A"/>
    <property type="match status" value="1"/>
</dbReference>